<protein>
    <submittedName>
        <fullName evidence="1">Uncharacterized protein</fullName>
    </submittedName>
</protein>
<evidence type="ECO:0000313" key="2">
    <source>
        <dbReference type="Proteomes" id="UP000184063"/>
    </source>
</evidence>
<name>A0A1M3TW32_ASPLC</name>
<gene>
    <name evidence="1" type="ORF">ASPFODRAFT_437949</name>
</gene>
<organism evidence="1 2">
    <name type="scientific">Aspergillus luchuensis (strain CBS 106.47)</name>
    <dbReference type="NCBI Taxonomy" id="1137211"/>
    <lineage>
        <taxon>Eukaryota</taxon>
        <taxon>Fungi</taxon>
        <taxon>Dikarya</taxon>
        <taxon>Ascomycota</taxon>
        <taxon>Pezizomycotina</taxon>
        <taxon>Eurotiomycetes</taxon>
        <taxon>Eurotiomycetidae</taxon>
        <taxon>Eurotiales</taxon>
        <taxon>Aspergillaceae</taxon>
        <taxon>Aspergillus</taxon>
        <taxon>Aspergillus subgen. Circumdati</taxon>
    </lineage>
</organism>
<dbReference type="AlphaFoldDB" id="A0A1M3TW32"/>
<reference evidence="2" key="1">
    <citation type="journal article" date="2017" name="Genome Biol.">
        <title>Comparative genomics reveals high biological diversity and specific adaptations in the industrially and medically important fungal genus Aspergillus.</title>
        <authorList>
            <person name="de Vries R.P."/>
            <person name="Riley R."/>
            <person name="Wiebenga A."/>
            <person name="Aguilar-Osorio G."/>
            <person name="Amillis S."/>
            <person name="Uchima C.A."/>
            <person name="Anderluh G."/>
            <person name="Asadollahi M."/>
            <person name="Askin M."/>
            <person name="Barry K."/>
            <person name="Battaglia E."/>
            <person name="Bayram O."/>
            <person name="Benocci T."/>
            <person name="Braus-Stromeyer S.A."/>
            <person name="Caldana C."/>
            <person name="Canovas D."/>
            <person name="Cerqueira G.C."/>
            <person name="Chen F."/>
            <person name="Chen W."/>
            <person name="Choi C."/>
            <person name="Clum A."/>
            <person name="Dos Santos R.A."/>
            <person name="Damasio A.R."/>
            <person name="Diallinas G."/>
            <person name="Emri T."/>
            <person name="Fekete E."/>
            <person name="Flipphi M."/>
            <person name="Freyberg S."/>
            <person name="Gallo A."/>
            <person name="Gournas C."/>
            <person name="Habgood R."/>
            <person name="Hainaut M."/>
            <person name="Harispe M.L."/>
            <person name="Henrissat B."/>
            <person name="Hilden K.S."/>
            <person name="Hope R."/>
            <person name="Hossain A."/>
            <person name="Karabika E."/>
            <person name="Karaffa L."/>
            <person name="Karanyi Z."/>
            <person name="Krasevec N."/>
            <person name="Kuo A."/>
            <person name="Kusch H."/>
            <person name="LaButti K."/>
            <person name="Lagendijk E.L."/>
            <person name="Lapidus A."/>
            <person name="Levasseur A."/>
            <person name="Lindquist E."/>
            <person name="Lipzen A."/>
            <person name="Logrieco A.F."/>
            <person name="MacCabe A."/>
            <person name="Maekelae M.R."/>
            <person name="Malavazi I."/>
            <person name="Melin P."/>
            <person name="Meyer V."/>
            <person name="Mielnichuk N."/>
            <person name="Miskei M."/>
            <person name="Molnar A.P."/>
            <person name="Mule G."/>
            <person name="Ngan C.Y."/>
            <person name="Orejas M."/>
            <person name="Orosz E."/>
            <person name="Ouedraogo J.P."/>
            <person name="Overkamp K.M."/>
            <person name="Park H.-S."/>
            <person name="Perrone G."/>
            <person name="Piumi F."/>
            <person name="Punt P.J."/>
            <person name="Ram A.F."/>
            <person name="Ramon A."/>
            <person name="Rauscher S."/>
            <person name="Record E."/>
            <person name="Riano-Pachon D.M."/>
            <person name="Robert V."/>
            <person name="Roehrig J."/>
            <person name="Ruller R."/>
            <person name="Salamov A."/>
            <person name="Salih N.S."/>
            <person name="Samson R.A."/>
            <person name="Sandor E."/>
            <person name="Sanguinetti M."/>
            <person name="Schuetze T."/>
            <person name="Sepcic K."/>
            <person name="Shelest E."/>
            <person name="Sherlock G."/>
            <person name="Sophianopoulou V."/>
            <person name="Squina F.M."/>
            <person name="Sun H."/>
            <person name="Susca A."/>
            <person name="Todd R.B."/>
            <person name="Tsang A."/>
            <person name="Unkles S.E."/>
            <person name="van de Wiele N."/>
            <person name="van Rossen-Uffink D."/>
            <person name="Oliveira J.V."/>
            <person name="Vesth T.C."/>
            <person name="Visser J."/>
            <person name="Yu J.-H."/>
            <person name="Zhou M."/>
            <person name="Andersen M.R."/>
            <person name="Archer D.B."/>
            <person name="Baker S.E."/>
            <person name="Benoit I."/>
            <person name="Brakhage A.A."/>
            <person name="Braus G.H."/>
            <person name="Fischer R."/>
            <person name="Frisvad J.C."/>
            <person name="Goldman G.H."/>
            <person name="Houbraken J."/>
            <person name="Oakley B."/>
            <person name="Pocsi I."/>
            <person name="Scazzocchio C."/>
            <person name="Seiboth B."/>
            <person name="vanKuyk P.A."/>
            <person name="Wortman J."/>
            <person name="Dyer P.S."/>
            <person name="Grigoriev I.V."/>
        </authorList>
    </citation>
    <scope>NUCLEOTIDE SEQUENCE [LARGE SCALE GENOMIC DNA]</scope>
    <source>
        <strain evidence="2">CBS 106.47</strain>
    </source>
</reference>
<dbReference type="VEuPathDB" id="FungiDB:ASPFODRAFT_437949"/>
<sequence length="94" mass="10717">MLHIGFRCCLGQFRIFLPDLVVCVVTAYTTTVVLSPPLLRYQMVVIDSFPMILEKKKKKKKISLSRSTENQNLGITSAGEASYTNNVIWVTFFR</sequence>
<accession>A0A1M3TW32</accession>
<evidence type="ECO:0000313" key="1">
    <source>
        <dbReference type="EMBL" id="OJZ90896.1"/>
    </source>
</evidence>
<dbReference type="EMBL" id="KV878237">
    <property type="protein sequence ID" value="OJZ90896.1"/>
    <property type="molecule type" value="Genomic_DNA"/>
</dbReference>
<dbReference type="Proteomes" id="UP000184063">
    <property type="component" value="Unassembled WGS sequence"/>
</dbReference>
<proteinExistence type="predicted"/>